<evidence type="ECO:0000256" key="1">
    <source>
        <dbReference type="SAM" id="MobiDB-lite"/>
    </source>
</evidence>
<feature type="region of interest" description="Disordered" evidence="1">
    <location>
        <begin position="16"/>
        <end position="36"/>
    </location>
</feature>
<reference evidence="2 3" key="1">
    <citation type="journal article" date="2016" name="G3 (Bethesda)">
        <title>First Draft Assembly and Annotation of the Genome of a California Endemic Oak Quercus lobata Nee (Fagaceae).</title>
        <authorList>
            <person name="Sork V.L."/>
            <person name="Fitz-Gibbon S.T."/>
            <person name="Puiu D."/>
            <person name="Crepeau M."/>
            <person name="Gugger P.F."/>
            <person name="Sherman R."/>
            <person name="Stevens K."/>
            <person name="Langley C.H."/>
            <person name="Pellegrini M."/>
            <person name="Salzberg S.L."/>
        </authorList>
    </citation>
    <scope>NUCLEOTIDE SEQUENCE [LARGE SCALE GENOMIC DNA]</scope>
    <source>
        <strain evidence="2 3">cv. SW786</strain>
    </source>
</reference>
<dbReference type="OMA" id="TEHPTKS"/>
<evidence type="ECO:0000313" key="2">
    <source>
        <dbReference type="EnsemblPlants" id="QL04p002463:mrna:CDS:1"/>
    </source>
</evidence>
<sequence>MRNFFSEVVYALTEHPTKSVSTRNGHQSKQATRVNSGFDTWGLGTESFSATPTSSPLISKPISEGNNAQPLGKPKITDTKPVSQPGGWAGFQLKSHLGSYNGGIL</sequence>
<dbReference type="EMBL" id="LRBV02000004">
    <property type="status" value="NOT_ANNOTATED_CDS"/>
    <property type="molecule type" value="Genomic_DNA"/>
</dbReference>
<dbReference type="Gramene" id="QL04p002463:mrna">
    <property type="protein sequence ID" value="QL04p002463:mrna:CDS:1"/>
    <property type="gene ID" value="QL04p002463"/>
</dbReference>
<feature type="compositionally biased region" description="Polar residues" evidence="1">
    <location>
        <begin position="18"/>
        <end position="36"/>
    </location>
</feature>
<reference evidence="2" key="2">
    <citation type="submission" date="2021-01" db="UniProtKB">
        <authorList>
            <consortium name="EnsemblPlants"/>
        </authorList>
    </citation>
    <scope>IDENTIFICATION</scope>
</reference>
<dbReference type="EnsemblPlants" id="QL04p002463:mrna">
    <property type="protein sequence ID" value="QL04p002463:mrna:CDS:1"/>
    <property type="gene ID" value="QL04p002463"/>
</dbReference>
<dbReference type="AlphaFoldDB" id="A0A7N2LCG2"/>
<accession>A0A7N2LCG2</accession>
<evidence type="ECO:0000313" key="3">
    <source>
        <dbReference type="Proteomes" id="UP000594261"/>
    </source>
</evidence>
<feature type="region of interest" description="Disordered" evidence="1">
    <location>
        <begin position="49"/>
        <end position="88"/>
    </location>
</feature>
<keyword evidence="3" id="KW-1185">Reference proteome</keyword>
<proteinExistence type="predicted"/>
<organism evidence="2 3">
    <name type="scientific">Quercus lobata</name>
    <name type="common">Valley oak</name>
    <dbReference type="NCBI Taxonomy" id="97700"/>
    <lineage>
        <taxon>Eukaryota</taxon>
        <taxon>Viridiplantae</taxon>
        <taxon>Streptophyta</taxon>
        <taxon>Embryophyta</taxon>
        <taxon>Tracheophyta</taxon>
        <taxon>Spermatophyta</taxon>
        <taxon>Magnoliopsida</taxon>
        <taxon>eudicotyledons</taxon>
        <taxon>Gunneridae</taxon>
        <taxon>Pentapetalae</taxon>
        <taxon>rosids</taxon>
        <taxon>fabids</taxon>
        <taxon>Fagales</taxon>
        <taxon>Fagaceae</taxon>
        <taxon>Quercus</taxon>
    </lineage>
</organism>
<dbReference type="Proteomes" id="UP000594261">
    <property type="component" value="Chromosome 4"/>
</dbReference>
<protein>
    <submittedName>
        <fullName evidence="2">Uncharacterized protein</fullName>
    </submittedName>
</protein>
<name>A0A7N2LCG2_QUELO</name>
<dbReference type="InParanoid" id="A0A7N2LCG2"/>